<dbReference type="Proteomes" id="UP000799764">
    <property type="component" value="Unassembled WGS sequence"/>
</dbReference>
<organism evidence="1 2">
    <name type="scientific">Karstenula rhodostoma CBS 690.94</name>
    <dbReference type="NCBI Taxonomy" id="1392251"/>
    <lineage>
        <taxon>Eukaryota</taxon>
        <taxon>Fungi</taxon>
        <taxon>Dikarya</taxon>
        <taxon>Ascomycota</taxon>
        <taxon>Pezizomycotina</taxon>
        <taxon>Dothideomycetes</taxon>
        <taxon>Pleosporomycetidae</taxon>
        <taxon>Pleosporales</taxon>
        <taxon>Massarineae</taxon>
        <taxon>Didymosphaeriaceae</taxon>
        <taxon>Karstenula</taxon>
    </lineage>
</organism>
<reference evidence="1" key="1">
    <citation type="journal article" date="2020" name="Stud. Mycol.">
        <title>101 Dothideomycetes genomes: a test case for predicting lifestyles and emergence of pathogens.</title>
        <authorList>
            <person name="Haridas S."/>
            <person name="Albert R."/>
            <person name="Binder M."/>
            <person name="Bloem J."/>
            <person name="Labutti K."/>
            <person name="Salamov A."/>
            <person name="Andreopoulos B."/>
            <person name="Baker S."/>
            <person name="Barry K."/>
            <person name="Bills G."/>
            <person name="Bluhm B."/>
            <person name="Cannon C."/>
            <person name="Castanera R."/>
            <person name="Culley D."/>
            <person name="Daum C."/>
            <person name="Ezra D."/>
            <person name="Gonzalez J."/>
            <person name="Henrissat B."/>
            <person name="Kuo A."/>
            <person name="Liang C."/>
            <person name="Lipzen A."/>
            <person name="Lutzoni F."/>
            <person name="Magnuson J."/>
            <person name="Mondo S."/>
            <person name="Nolan M."/>
            <person name="Ohm R."/>
            <person name="Pangilinan J."/>
            <person name="Park H.-J."/>
            <person name="Ramirez L."/>
            <person name="Alfaro M."/>
            <person name="Sun H."/>
            <person name="Tritt A."/>
            <person name="Yoshinaga Y."/>
            <person name="Zwiers L.-H."/>
            <person name="Turgeon B."/>
            <person name="Goodwin S."/>
            <person name="Spatafora J."/>
            <person name="Crous P."/>
            <person name="Grigoriev I."/>
        </authorList>
    </citation>
    <scope>NUCLEOTIDE SEQUENCE</scope>
    <source>
        <strain evidence="1">CBS 690.94</strain>
    </source>
</reference>
<dbReference type="OrthoDB" id="3767034at2759"/>
<comment type="caution">
    <text evidence="1">The sequence shown here is derived from an EMBL/GenBank/DDBJ whole genome shotgun (WGS) entry which is preliminary data.</text>
</comment>
<proteinExistence type="predicted"/>
<evidence type="ECO:0000313" key="1">
    <source>
        <dbReference type="EMBL" id="KAF2447018.1"/>
    </source>
</evidence>
<gene>
    <name evidence="1" type="ORF">P171DRAFT_483078</name>
</gene>
<evidence type="ECO:0000313" key="2">
    <source>
        <dbReference type="Proteomes" id="UP000799764"/>
    </source>
</evidence>
<accession>A0A9P4PPS3</accession>
<sequence>MPETNYICNLPDELLLNIVQYIPSPKPDLKANPHLSWGVQRLPLSDYRSVSLVCQRLNRIVTGVMYAHYDHESDYVSSARFIRTLVENPLLARHVKSLKEIQPARLTTVHLEPYKRSVSSIECLCAISKQLHPQNAQSIILIRNIMRKKTMIELFQSGEDTVHDLEAALILALTPNIQTVALNWDPSTASLWDGVQIRPGLVPGWAVCLKMMTPGNRSFPYNPEHQFEHLRKLKVNMSGMRFSDISSVLRLPSLVDLILFDYRKPRNSSDQPNDLDWKCPVKESRIRTIRLDEFDIHYSYLVELISSCQHLEAFALSFSNWIDSPLGCSRFINELEQRHPELEALSIIHFVYQPPFLNQQLVDFKDMPTRFISFRGFRNLRYLVAPLEMLVSPLISDPNLYLGSLLPRSLQTLVLNKGEALYDKKRKWRFTQGENTNVEEGYNRAFCDKQVQSVIEACQHDNLQLQAFGIQYATDFRYSSAPGGYANTSKDLARMEDVHFDFSRFTQDFKNRRVHFDYVIKVCHEKTHEAHERLISVRRINGDAIAEEYSYHLHSDYDPVPHYELTSFEQPRFLNTEGEEFKVHRNIIPYELRPEV</sequence>
<keyword evidence="2" id="KW-1185">Reference proteome</keyword>
<name>A0A9P4PPS3_9PLEO</name>
<evidence type="ECO:0008006" key="3">
    <source>
        <dbReference type="Google" id="ProtNLM"/>
    </source>
</evidence>
<protein>
    <recommendedName>
        <fullName evidence="3">F-box domain-containing protein</fullName>
    </recommendedName>
</protein>
<dbReference type="EMBL" id="MU001497">
    <property type="protein sequence ID" value="KAF2447018.1"/>
    <property type="molecule type" value="Genomic_DNA"/>
</dbReference>
<dbReference type="AlphaFoldDB" id="A0A9P4PPS3"/>